<dbReference type="EMBL" id="ML214141">
    <property type="protein sequence ID" value="TFK30965.1"/>
    <property type="molecule type" value="Genomic_DNA"/>
</dbReference>
<sequence length="105" mass="11944">MTAIPMPIMASSPLCSRYSQPPRHALTHYRHRRQRHFLRYRLRPSSSSSTRHHLVHLNTLQGLHSIITIVCGSCASCSSPRQCFEPPLNTFKKAHNDPSDRSVPS</sequence>
<dbReference type="AlphaFoldDB" id="A0A5C3LE83"/>
<evidence type="ECO:0000313" key="1">
    <source>
        <dbReference type="EMBL" id="TFK30965.1"/>
    </source>
</evidence>
<proteinExistence type="predicted"/>
<organism evidence="1 2">
    <name type="scientific">Crucibulum laeve</name>
    <dbReference type="NCBI Taxonomy" id="68775"/>
    <lineage>
        <taxon>Eukaryota</taxon>
        <taxon>Fungi</taxon>
        <taxon>Dikarya</taxon>
        <taxon>Basidiomycota</taxon>
        <taxon>Agaricomycotina</taxon>
        <taxon>Agaricomycetes</taxon>
        <taxon>Agaricomycetidae</taxon>
        <taxon>Agaricales</taxon>
        <taxon>Agaricineae</taxon>
        <taxon>Nidulariaceae</taxon>
        <taxon>Crucibulum</taxon>
    </lineage>
</organism>
<gene>
    <name evidence="1" type="ORF">BDQ12DRAFT_730117</name>
</gene>
<evidence type="ECO:0000313" key="2">
    <source>
        <dbReference type="Proteomes" id="UP000308652"/>
    </source>
</evidence>
<keyword evidence="2" id="KW-1185">Reference proteome</keyword>
<accession>A0A5C3LE83</accession>
<name>A0A5C3LE83_9AGAR</name>
<reference evidence="1 2" key="1">
    <citation type="journal article" date="2019" name="Nat. Ecol. Evol.">
        <title>Megaphylogeny resolves global patterns of mushroom evolution.</title>
        <authorList>
            <person name="Varga T."/>
            <person name="Krizsan K."/>
            <person name="Foldi C."/>
            <person name="Dima B."/>
            <person name="Sanchez-Garcia M."/>
            <person name="Sanchez-Ramirez S."/>
            <person name="Szollosi G.J."/>
            <person name="Szarkandi J.G."/>
            <person name="Papp V."/>
            <person name="Albert L."/>
            <person name="Andreopoulos W."/>
            <person name="Angelini C."/>
            <person name="Antonin V."/>
            <person name="Barry K.W."/>
            <person name="Bougher N.L."/>
            <person name="Buchanan P."/>
            <person name="Buyck B."/>
            <person name="Bense V."/>
            <person name="Catcheside P."/>
            <person name="Chovatia M."/>
            <person name="Cooper J."/>
            <person name="Damon W."/>
            <person name="Desjardin D."/>
            <person name="Finy P."/>
            <person name="Geml J."/>
            <person name="Haridas S."/>
            <person name="Hughes K."/>
            <person name="Justo A."/>
            <person name="Karasinski D."/>
            <person name="Kautmanova I."/>
            <person name="Kiss B."/>
            <person name="Kocsube S."/>
            <person name="Kotiranta H."/>
            <person name="LaButti K.M."/>
            <person name="Lechner B.E."/>
            <person name="Liimatainen K."/>
            <person name="Lipzen A."/>
            <person name="Lukacs Z."/>
            <person name="Mihaltcheva S."/>
            <person name="Morgado L.N."/>
            <person name="Niskanen T."/>
            <person name="Noordeloos M.E."/>
            <person name="Ohm R.A."/>
            <person name="Ortiz-Santana B."/>
            <person name="Ovrebo C."/>
            <person name="Racz N."/>
            <person name="Riley R."/>
            <person name="Savchenko A."/>
            <person name="Shiryaev A."/>
            <person name="Soop K."/>
            <person name="Spirin V."/>
            <person name="Szebenyi C."/>
            <person name="Tomsovsky M."/>
            <person name="Tulloss R.E."/>
            <person name="Uehling J."/>
            <person name="Grigoriev I.V."/>
            <person name="Vagvolgyi C."/>
            <person name="Papp T."/>
            <person name="Martin F.M."/>
            <person name="Miettinen O."/>
            <person name="Hibbett D.S."/>
            <person name="Nagy L.G."/>
        </authorList>
    </citation>
    <scope>NUCLEOTIDE SEQUENCE [LARGE SCALE GENOMIC DNA]</scope>
    <source>
        <strain evidence="1 2">CBS 166.37</strain>
    </source>
</reference>
<dbReference type="Proteomes" id="UP000308652">
    <property type="component" value="Unassembled WGS sequence"/>
</dbReference>
<protein>
    <submittedName>
        <fullName evidence="1">Uncharacterized protein</fullName>
    </submittedName>
</protein>